<dbReference type="EMBL" id="HACG01006632">
    <property type="protein sequence ID" value="CEK53497.1"/>
    <property type="molecule type" value="Transcribed_RNA"/>
</dbReference>
<organism evidence="1">
    <name type="scientific">Arion vulgaris</name>
    <dbReference type="NCBI Taxonomy" id="1028688"/>
    <lineage>
        <taxon>Eukaryota</taxon>
        <taxon>Metazoa</taxon>
        <taxon>Spiralia</taxon>
        <taxon>Lophotrochozoa</taxon>
        <taxon>Mollusca</taxon>
        <taxon>Gastropoda</taxon>
        <taxon>Heterobranchia</taxon>
        <taxon>Euthyneura</taxon>
        <taxon>Panpulmonata</taxon>
        <taxon>Eupulmonata</taxon>
        <taxon>Stylommatophora</taxon>
        <taxon>Helicina</taxon>
        <taxon>Arionoidea</taxon>
        <taxon>Arionidae</taxon>
        <taxon>Arion</taxon>
    </lineage>
</organism>
<protein>
    <submittedName>
        <fullName evidence="1">Uncharacterized protein</fullName>
    </submittedName>
</protein>
<reference evidence="1" key="1">
    <citation type="submission" date="2014-12" db="EMBL/GenBank/DDBJ databases">
        <title>Insight into the proteome of Arion vulgaris.</title>
        <authorList>
            <person name="Aradska J."/>
            <person name="Bulat T."/>
            <person name="Smidak R."/>
            <person name="Sarate P."/>
            <person name="Gangsoo J."/>
            <person name="Sialana F."/>
            <person name="Bilban M."/>
            <person name="Lubec G."/>
        </authorList>
    </citation>
    <scope>NUCLEOTIDE SEQUENCE</scope>
    <source>
        <tissue evidence="1">Skin</tissue>
    </source>
</reference>
<feature type="non-terminal residue" evidence="1">
    <location>
        <position position="78"/>
    </location>
</feature>
<name>A0A0B6YB05_9EUPU</name>
<dbReference type="AlphaFoldDB" id="A0A0B6YB05"/>
<accession>A0A0B6YB05</accession>
<proteinExistence type="predicted"/>
<sequence>MFCHFRFEIFALSSYHHVYRIIFTTVDICSFSEDMTRSEIVNMKISEVGSLSEEIAGQREVRQCSPMRDNERNIKDEI</sequence>
<evidence type="ECO:0000313" key="1">
    <source>
        <dbReference type="EMBL" id="CEK53497.1"/>
    </source>
</evidence>
<gene>
    <name evidence="1" type="primary">ORF20489</name>
</gene>